<reference evidence="3" key="2">
    <citation type="submission" date="2023-01" db="EMBL/GenBank/DDBJ databases">
        <title>Human gut microbiome strain richness.</title>
        <authorList>
            <person name="Chen-Liaw A."/>
        </authorList>
    </citation>
    <scope>NUCLEOTIDE SEQUENCE</scope>
    <source>
        <strain evidence="3">B1_m1001713B170214d0_201011</strain>
    </source>
</reference>
<dbReference type="GeneID" id="57969461"/>
<dbReference type="Proteomes" id="UP001300871">
    <property type="component" value="Unassembled WGS sequence"/>
</dbReference>
<gene>
    <name evidence="2" type="primary">thiW</name>
    <name evidence="2" type="ORF">K5I21_16450</name>
    <name evidence="3" type="ORF">PM006_09335</name>
</gene>
<proteinExistence type="predicted"/>
<feature type="transmembrane region" description="Helical" evidence="1">
    <location>
        <begin position="104"/>
        <end position="127"/>
    </location>
</feature>
<keyword evidence="1" id="KW-0472">Membrane</keyword>
<organism evidence="2 4">
    <name type="scientific">Clostridium symbiosum</name>
    <name type="common">Bacteroides symbiosus</name>
    <dbReference type="NCBI Taxonomy" id="1512"/>
    <lineage>
        <taxon>Bacteria</taxon>
        <taxon>Bacillati</taxon>
        <taxon>Bacillota</taxon>
        <taxon>Clostridia</taxon>
        <taxon>Lachnospirales</taxon>
        <taxon>Lachnospiraceae</taxon>
        <taxon>Otoolea</taxon>
    </lineage>
</organism>
<dbReference type="NCBIfam" id="TIGR02359">
    <property type="entry name" value="thiW"/>
    <property type="match status" value="1"/>
</dbReference>
<dbReference type="EMBL" id="JAINVB010000001">
    <property type="protein sequence ID" value="MCK0087435.1"/>
    <property type="molecule type" value="Genomic_DNA"/>
</dbReference>
<dbReference type="PIRSF" id="PIRSF024534">
    <property type="entry name" value="ThiW"/>
    <property type="match status" value="1"/>
</dbReference>
<evidence type="ECO:0000313" key="4">
    <source>
        <dbReference type="Proteomes" id="UP001203136"/>
    </source>
</evidence>
<sequence length="178" mass="19408">MNQQSQSLSPARSRKCAVYRMVLAAMFACLAFVLNTFVYFPAMAPFQHFVDVIAAVTLGPWYACAAAFICGILRMLSGRTVQAVTGAVFGPILGGLLYRRFHSLWAAALGEVIGTGFFGAIASYPLMKWFYGLDAGSPYYYIPFYTPSAVMGAAMGVAVLLILRRAGVFSRMLQELNQ</sequence>
<feature type="transmembrane region" description="Helical" evidence="1">
    <location>
        <begin position="52"/>
        <end position="73"/>
    </location>
</feature>
<feature type="transmembrane region" description="Helical" evidence="1">
    <location>
        <begin position="21"/>
        <end position="40"/>
    </location>
</feature>
<evidence type="ECO:0000313" key="2">
    <source>
        <dbReference type="EMBL" id="MCK0087435.1"/>
    </source>
</evidence>
<reference evidence="2" key="1">
    <citation type="journal article" date="2022" name="Cell Host Microbe">
        <title>Colonization of the live biotherapeutic product VE303 and modulation of the microbiota and metabolites in healthy volunteers.</title>
        <authorList>
            <person name="Dsouza M."/>
            <person name="Menon R."/>
            <person name="Crossette E."/>
            <person name="Bhattarai S.K."/>
            <person name="Schneider J."/>
            <person name="Kim Y.G."/>
            <person name="Reddy S."/>
            <person name="Caballero S."/>
            <person name="Felix C."/>
            <person name="Cornacchione L."/>
            <person name="Hendrickson J."/>
            <person name="Watson A.R."/>
            <person name="Minot S.S."/>
            <person name="Greenfield N."/>
            <person name="Schopf L."/>
            <person name="Szabady R."/>
            <person name="Patarroyo J."/>
            <person name="Smith W."/>
            <person name="Harrison P."/>
            <person name="Kuijper E.J."/>
            <person name="Kelly C.P."/>
            <person name="Olle B."/>
            <person name="Bobilev D."/>
            <person name="Silber J.L."/>
            <person name="Bucci V."/>
            <person name="Roberts B."/>
            <person name="Faith J."/>
            <person name="Norman J.M."/>
        </authorList>
    </citation>
    <scope>NUCLEOTIDE SEQUENCE</scope>
    <source>
        <strain evidence="2">VE303-04</strain>
    </source>
</reference>
<evidence type="ECO:0000313" key="3">
    <source>
        <dbReference type="EMBL" id="MDB2000401.1"/>
    </source>
</evidence>
<dbReference type="Gene3D" id="1.10.1760.20">
    <property type="match status" value="1"/>
</dbReference>
<keyword evidence="1" id="KW-1133">Transmembrane helix</keyword>
<feature type="transmembrane region" description="Helical" evidence="1">
    <location>
        <begin position="139"/>
        <end position="163"/>
    </location>
</feature>
<keyword evidence="1" id="KW-0812">Transmembrane</keyword>
<protein>
    <submittedName>
        <fullName evidence="2">Energy coupling factor transporter S component ThiW</fullName>
    </submittedName>
</protein>
<evidence type="ECO:0000256" key="1">
    <source>
        <dbReference type="SAM" id="Phobius"/>
    </source>
</evidence>
<comment type="caution">
    <text evidence="2">The sequence shown here is derived from an EMBL/GenBank/DDBJ whole genome shotgun (WGS) entry which is preliminary data.</text>
</comment>
<name>A0AAW5F6G3_CLOSY</name>
<dbReference type="RefSeq" id="WP_003502340.1">
    <property type="nucleotide sequence ID" value="NZ_BAABZD010000002.1"/>
</dbReference>
<dbReference type="Proteomes" id="UP001203136">
    <property type="component" value="Unassembled WGS sequence"/>
</dbReference>
<dbReference type="InterPro" id="IPR012652">
    <property type="entry name" value="ThiW"/>
</dbReference>
<dbReference type="EMBL" id="JAQLGM010000019">
    <property type="protein sequence ID" value="MDB2000401.1"/>
    <property type="molecule type" value="Genomic_DNA"/>
</dbReference>
<dbReference type="AlphaFoldDB" id="A0AAW5F6G3"/>
<accession>A0AAW5F6G3</accession>
<dbReference type="Pfam" id="PF09512">
    <property type="entry name" value="ThiW"/>
    <property type="match status" value="1"/>
</dbReference>